<dbReference type="EMBL" id="CP031389">
    <property type="protein sequence ID" value="QPH11538.1"/>
    <property type="molecule type" value="Genomic_DNA"/>
</dbReference>
<dbReference type="AlphaFoldDB" id="A0A7U3SME5"/>
<evidence type="ECO:0000313" key="1">
    <source>
        <dbReference type="EMBL" id="QPH11538.1"/>
    </source>
</evidence>
<accession>A0A7U3SME5</accession>
<organism evidence="1 2">
    <name type="scientific">Epichloe festucae (strain Fl1)</name>
    <dbReference type="NCBI Taxonomy" id="877507"/>
    <lineage>
        <taxon>Eukaryota</taxon>
        <taxon>Fungi</taxon>
        <taxon>Dikarya</taxon>
        <taxon>Ascomycota</taxon>
        <taxon>Pezizomycotina</taxon>
        <taxon>Sordariomycetes</taxon>
        <taxon>Hypocreomycetidae</taxon>
        <taxon>Hypocreales</taxon>
        <taxon>Clavicipitaceae</taxon>
        <taxon>Epichloe</taxon>
    </lineage>
</organism>
<keyword evidence="2" id="KW-1185">Reference proteome</keyword>
<reference evidence="1 2" key="1">
    <citation type="journal article" date="2018" name="PLoS Genet.">
        <title>Repeat elements organise 3D genome structure and mediate transcription in the filamentous fungus Epichloe festucae.</title>
        <authorList>
            <person name="Winter D.J."/>
            <person name="Ganley A.R.D."/>
            <person name="Young C.A."/>
            <person name="Liachko I."/>
            <person name="Schardl C.L."/>
            <person name="Dupont P.Y."/>
            <person name="Berry D."/>
            <person name="Ram A."/>
            <person name="Scott B."/>
            <person name="Cox M.P."/>
        </authorList>
    </citation>
    <scope>NUCLEOTIDE SEQUENCE [LARGE SCALE GENOMIC DNA]</scope>
    <source>
        <strain evidence="1 2">Fl1</strain>
    </source>
</reference>
<name>A0A7U3SME5_EPIFF</name>
<proteinExistence type="predicted"/>
<evidence type="ECO:0000313" key="2">
    <source>
        <dbReference type="Proteomes" id="UP000594364"/>
    </source>
</evidence>
<sequence>MRQVQLGDEIDYSKWTMVDDPTIRAHGPAYGVEIVSLIIVSDVGTGSLECRGDWQNDIPMVWGLIEYWFDVVTGGFDELRARINGYVEGLWPEAPRQYQHQDPRQSIFLRSSAVRLPVLCKLTSKSGGITVSRNGHPNLTQSVRFCCEPVLLLEFLMRFQRAFFEILLATAVYGAAIPPHAAGDDPNTLLEHGLAPINPVDDLIGRHQFGSCLSHFPLFAANRHDRQSFQTTIDEARSDTYDLGDDLEVTIMAEHVRGDRHIGVEISNAGVTPGSIVLSNYKDTHDRTPVRITIEVDYSLGTKRTCVRLPRLDGTWYIQRSL</sequence>
<gene>
    <name evidence="1" type="ORF">C2857_003328</name>
</gene>
<protein>
    <submittedName>
        <fullName evidence="1">Uncharacterized protein</fullName>
    </submittedName>
</protein>
<dbReference type="Proteomes" id="UP000594364">
    <property type="component" value="Chromosome 5"/>
</dbReference>
<dbReference type="OrthoDB" id="3934411at2759"/>